<gene>
    <name evidence="2" type="ORF">EGJ44_06965</name>
</gene>
<evidence type="ECO:0000313" key="3">
    <source>
        <dbReference type="Proteomes" id="UP000272833"/>
    </source>
</evidence>
<name>A0A427HS48_ECTOL</name>
<proteinExistence type="predicted"/>
<dbReference type="EMBL" id="RHRS01000013">
    <property type="protein sequence ID" value="RRW37673.1"/>
    <property type="molecule type" value="Genomic_DNA"/>
</dbReference>
<dbReference type="AlphaFoldDB" id="A0A427HS48"/>
<feature type="compositionally biased region" description="Low complexity" evidence="1">
    <location>
        <begin position="173"/>
        <end position="185"/>
    </location>
</feature>
<dbReference type="RefSeq" id="WP_125873924.1">
    <property type="nucleotide sequence ID" value="NZ_RHRS01000013.1"/>
</dbReference>
<comment type="caution">
    <text evidence="2">The sequence shown here is derived from an EMBL/GenBank/DDBJ whole genome shotgun (WGS) entry which is preliminary data.</text>
</comment>
<feature type="region of interest" description="Disordered" evidence="1">
    <location>
        <begin position="166"/>
        <end position="195"/>
    </location>
</feature>
<accession>A0A427HS48</accession>
<evidence type="ECO:0000256" key="1">
    <source>
        <dbReference type="SAM" id="MobiDB-lite"/>
    </source>
</evidence>
<organism evidence="2 3">
    <name type="scientific">Ectopseudomonas oleovorans</name>
    <name type="common">Pseudomonas oleovorans</name>
    <dbReference type="NCBI Taxonomy" id="301"/>
    <lineage>
        <taxon>Bacteria</taxon>
        <taxon>Pseudomonadati</taxon>
        <taxon>Pseudomonadota</taxon>
        <taxon>Gammaproteobacteria</taxon>
        <taxon>Pseudomonadales</taxon>
        <taxon>Pseudomonadaceae</taxon>
        <taxon>Ectopseudomonas</taxon>
    </lineage>
</organism>
<dbReference type="Proteomes" id="UP000272833">
    <property type="component" value="Unassembled WGS sequence"/>
</dbReference>
<sequence>MSRQRTINDSAFWRSPKMAGRTQEDRSTLTYLLTCPFSNIIGAYQIVPRIAASEMGWDTESQFMPILRRLQDAGFIEYEPEQSYVWVHIWWDHNSPRMALGPTLRQKTFNQIRELPEQWRTLYTDDLIQRLPDNGELRELVSNAFGPSSAADEGSTDRVSIPYPYPIDRGRVNTNSNYNSNSNPTTPEPEPLGQLSTGEREQINVLLRNTPDQEARFLLAELSKAMARPGHITQSPIQYFHGLLQRHRSGDFVPTTQGAKTAATLARSQLKAMVVSGRR</sequence>
<protein>
    <submittedName>
        <fullName evidence="2">Uncharacterized protein</fullName>
    </submittedName>
</protein>
<reference evidence="2 3" key="1">
    <citation type="submission" date="2018-10" db="EMBL/GenBank/DDBJ databases">
        <title>Transmission dynamics of multidrug resistant bacteria on intensive care unit surfaces.</title>
        <authorList>
            <person name="D'Souza A.W."/>
            <person name="Potter R.F."/>
            <person name="Wallace M."/>
            <person name="Shupe A."/>
            <person name="Patel S."/>
            <person name="Sun S."/>
            <person name="Gul D."/>
            <person name="Kwon J.H."/>
            <person name="Andleeb S."/>
            <person name="Burnham C.-A.D."/>
            <person name="Dantas G."/>
        </authorList>
    </citation>
    <scope>NUCLEOTIDE SEQUENCE [LARGE SCALE GENOMIC DNA]</scope>
    <source>
        <strain evidence="2 3">PO_271</strain>
    </source>
</reference>
<evidence type="ECO:0000313" key="2">
    <source>
        <dbReference type="EMBL" id="RRW37673.1"/>
    </source>
</evidence>